<dbReference type="Proteomes" id="UP000743899">
    <property type="component" value="Unassembled WGS sequence"/>
</dbReference>
<protein>
    <submittedName>
        <fullName evidence="2">DUF2768 domain-containing protein</fullName>
    </submittedName>
</protein>
<dbReference type="EMBL" id="JAACYS010000003">
    <property type="protein sequence ID" value="NCU16372.1"/>
    <property type="molecule type" value="Genomic_DNA"/>
</dbReference>
<evidence type="ECO:0000313" key="2">
    <source>
        <dbReference type="EMBL" id="NCU16372.1"/>
    </source>
</evidence>
<accession>A0ABX0A597</accession>
<evidence type="ECO:0000256" key="1">
    <source>
        <dbReference type="SAM" id="Phobius"/>
    </source>
</evidence>
<gene>
    <name evidence="2" type="ORF">GW534_01090</name>
</gene>
<dbReference type="RefSeq" id="WP_161919208.1">
    <property type="nucleotide sequence ID" value="NZ_JAACYS010000003.1"/>
</dbReference>
<name>A0ABX0A597_9BACI</name>
<organism evidence="2 3">
    <name type="scientific">Pallidibacillus pasinlerensis</name>
    <dbReference type="NCBI Taxonomy" id="2703818"/>
    <lineage>
        <taxon>Bacteria</taxon>
        <taxon>Bacillati</taxon>
        <taxon>Bacillota</taxon>
        <taxon>Bacilli</taxon>
        <taxon>Bacillales</taxon>
        <taxon>Bacillaceae</taxon>
        <taxon>Pallidibacillus</taxon>
    </lineage>
</organism>
<reference evidence="2 3" key="1">
    <citation type="submission" date="2020-01" db="EMBL/GenBank/DDBJ databases">
        <title>A novel Bacillus sp. from Pasinler.</title>
        <authorList>
            <person name="Adiguzel A."/>
            <person name="Ay H."/>
            <person name="Baltaci M.O."/>
        </authorList>
    </citation>
    <scope>NUCLEOTIDE SEQUENCE [LARGE SCALE GENOMIC DNA]</scope>
    <source>
        <strain evidence="2 3">P1</strain>
    </source>
</reference>
<evidence type="ECO:0000313" key="3">
    <source>
        <dbReference type="Proteomes" id="UP000743899"/>
    </source>
</evidence>
<keyword evidence="1" id="KW-1133">Transmembrane helix</keyword>
<keyword evidence="1" id="KW-0812">Transmembrane</keyword>
<sequence length="67" mass="7843">MSPAMMKMWISFIAMGMMFLSAVFIYLSRYKFKKRFFRIFTAFVAYGLMIYAGIIMMLLIFSGPTPD</sequence>
<dbReference type="InterPro" id="IPR020076">
    <property type="entry name" value="DUF2768"/>
</dbReference>
<dbReference type="Pfam" id="PF10966">
    <property type="entry name" value="DUF2768"/>
    <property type="match status" value="1"/>
</dbReference>
<keyword evidence="1" id="KW-0472">Membrane</keyword>
<feature type="transmembrane region" description="Helical" evidence="1">
    <location>
        <begin position="39"/>
        <end position="61"/>
    </location>
</feature>
<comment type="caution">
    <text evidence="2">The sequence shown here is derived from an EMBL/GenBank/DDBJ whole genome shotgun (WGS) entry which is preliminary data.</text>
</comment>
<keyword evidence="3" id="KW-1185">Reference proteome</keyword>
<feature type="transmembrane region" description="Helical" evidence="1">
    <location>
        <begin position="6"/>
        <end position="27"/>
    </location>
</feature>
<proteinExistence type="predicted"/>